<protein>
    <recommendedName>
        <fullName evidence="4">DUF4920 domain-containing protein</fullName>
    </recommendedName>
</protein>
<accession>A0A3Q9ISG1</accession>
<proteinExistence type="predicted"/>
<feature type="chain" id="PRO_5018731862" description="DUF4920 domain-containing protein" evidence="1">
    <location>
        <begin position="25"/>
        <end position="181"/>
    </location>
</feature>
<keyword evidence="3" id="KW-1185">Reference proteome</keyword>
<name>A0A3Q9ISG1_9BACT</name>
<dbReference type="OrthoDB" id="1118652at2"/>
<feature type="signal peptide" evidence="1">
    <location>
        <begin position="1"/>
        <end position="24"/>
    </location>
</feature>
<dbReference type="PROSITE" id="PS51257">
    <property type="entry name" value="PROKAR_LIPOPROTEIN"/>
    <property type="match status" value="1"/>
</dbReference>
<dbReference type="KEGG" id="buy:D8S85_04915"/>
<organism evidence="2 3">
    <name type="scientific">Butyricimonas faecalis</name>
    <dbReference type="NCBI Taxonomy" id="2093856"/>
    <lineage>
        <taxon>Bacteria</taxon>
        <taxon>Pseudomonadati</taxon>
        <taxon>Bacteroidota</taxon>
        <taxon>Bacteroidia</taxon>
        <taxon>Bacteroidales</taxon>
        <taxon>Odoribacteraceae</taxon>
        <taxon>Butyricimonas</taxon>
    </lineage>
</organism>
<evidence type="ECO:0000313" key="2">
    <source>
        <dbReference type="EMBL" id="AZS28961.1"/>
    </source>
</evidence>
<reference evidence="2 3" key="1">
    <citation type="submission" date="2018-10" db="EMBL/GenBank/DDBJ databases">
        <title>Butyricimonas faecalis sp. nov., isolated from human faeces and emended description of the genus Butyricimonas.</title>
        <authorList>
            <person name="Le Roy T."/>
            <person name="Van der Smissen P."/>
            <person name="Paquot A."/>
            <person name="Delzenne N."/>
            <person name="Muccioli G."/>
            <person name="Collet J.-F."/>
            <person name="Cani P.D."/>
        </authorList>
    </citation>
    <scope>NUCLEOTIDE SEQUENCE [LARGE SCALE GENOMIC DNA]</scope>
    <source>
        <strain evidence="2 3">H184</strain>
    </source>
</reference>
<dbReference type="EMBL" id="CP032819">
    <property type="protein sequence ID" value="AZS28961.1"/>
    <property type="molecule type" value="Genomic_DNA"/>
</dbReference>
<dbReference type="Proteomes" id="UP000270673">
    <property type="component" value="Chromosome"/>
</dbReference>
<gene>
    <name evidence="2" type="ORF">D8S85_04915</name>
</gene>
<evidence type="ECO:0000256" key="1">
    <source>
        <dbReference type="SAM" id="SignalP"/>
    </source>
</evidence>
<dbReference type="RefSeq" id="WP_106624975.1">
    <property type="nucleotide sequence ID" value="NZ_CP032819.1"/>
</dbReference>
<evidence type="ECO:0000313" key="3">
    <source>
        <dbReference type="Proteomes" id="UP000270673"/>
    </source>
</evidence>
<sequence length="181" mass="20493">MKRNTFIFILVCIATLSIVGCKNANKKTQQESTPEISAADKALDVNALMQVAEQQVNDTIVLKGIVKHTCSHSGRRCFMADTTGKLTIRVEAGGNIQAFNKELVNSEIVVTGVLQEQRLSQEYIDNWEKEVAEEEAKGDKDADHCNSEKNSIQQMREWMKNHNKDFYSIYYVNGIDYEIVK</sequence>
<dbReference type="AlphaFoldDB" id="A0A3Q9ISG1"/>
<evidence type="ECO:0008006" key="4">
    <source>
        <dbReference type="Google" id="ProtNLM"/>
    </source>
</evidence>
<keyword evidence="1" id="KW-0732">Signal</keyword>